<dbReference type="SUPFAM" id="SSF56300">
    <property type="entry name" value="Metallo-dependent phosphatases"/>
    <property type="match status" value="1"/>
</dbReference>
<name>A0ABU9GYU5_9GAMM</name>
<organism evidence="3 4">
    <name type="scientific">Pseudoalteromonas issachenkonii</name>
    <dbReference type="NCBI Taxonomy" id="152297"/>
    <lineage>
        <taxon>Bacteria</taxon>
        <taxon>Pseudomonadati</taxon>
        <taxon>Pseudomonadota</taxon>
        <taxon>Gammaproteobacteria</taxon>
        <taxon>Alteromonadales</taxon>
        <taxon>Pseudoalteromonadaceae</taxon>
        <taxon>Pseudoalteromonas</taxon>
    </lineage>
</organism>
<dbReference type="InterPro" id="IPR029052">
    <property type="entry name" value="Metallo-depent_PP-like"/>
</dbReference>
<gene>
    <name evidence="3" type="ORF">V6257_07065</name>
</gene>
<reference evidence="3 4" key="1">
    <citation type="submission" date="2024-02" db="EMBL/GenBank/DDBJ databases">
        <title>Bacteria isolated from the canopy kelp, Nereocystis luetkeana.</title>
        <authorList>
            <person name="Pfister C.A."/>
            <person name="Younker I.T."/>
            <person name="Light S.H."/>
        </authorList>
    </citation>
    <scope>NUCLEOTIDE SEQUENCE [LARGE SCALE GENOMIC DNA]</scope>
    <source>
        <strain evidence="3 4">TI.1.03</strain>
    </source>
</reference>
<dbReference type="InterPro" id="IPR018946">
    <property type="entry name" value="PhoD-like_MPP"/>
</dbReference>
<keyword evidence="1" id="KW-0732">Signal</keyword>
<feature type="signal peptide" evidence="1">
    <location>
        <begin position="1"/>
        <end position="23"/>
    </location>
</feature>
<evidence type="ECO:0000313" key="3">
    <source>
        <dbReference type="EMBL" id="MEL0654781.1"/>
    </source>
</evidence>
<dbReference type="EMBL" id="JBAKAW010000005">
    <property type="protein sequence ID" value="MEL0654781.1"/>
    <property type="molecule type" value="Genomic_DNA"/>
</dbReference>
<comment type="caution">
    <text evidence="3">The sequence shown here is derived from an EMBL/GenBank/DDBJ whole genome shotgun (WGS) entry which is preliminary data.</text>
</comment>
<dbReference type="RefSeq" id="WP_341602119.1">
    <property type="nucleotide sequence ID" value="NZ_JBAKAW010000005.1"/>
</dbReference>
<feature type="chain" id="PRO_5046827858" evidence="1">
    <location>
        <begin position="24"/>
        <end position="780"/>
    </location>
</feature>
<evidence type="ECO:0000256" key="1">
    <source>
        <dbReference type="SAM" id="SignalP"/>
    </source>
</evidence>
<feature type="domain" description="PhoD-like phosphatase metallophosphatase" evidence="2">
    <location>
        <begin position="415"/>
        <end position="652"/>
    </location>
</feature>
<accession>A0ABU9GYU5</accession>
<protein>
    <submittedName>
        <fullName evidence="3">Alkaline phosphatase D family protein</fullName>
    </submittedName>
</protein>
<dbReference type="Gene3D" id="3.60.21.70">
    <property type="entry name" value="PhoD-like phosphatase"/>
    <property type="match status" value="1"/>
</dbReference>
<evidence type="ECO:0000259" key="2">
    <source>
        <dbReference type="Pfam" id="PF09423"/>
    </source>
</evidence>
<proteinExistence type="predicted"/>
<sequence>MKRRNFLKLSAGLIGSSMLSGCAGFFASYRAEFASTSPLDNSSFEEQIWLGKPFWANRLQDWRRIGNELQCTREGKSFEARTVSLLTRQLNNTLQSARLKATVRNLTPGKEDFCGFLLGIGKGELTAKGAALAQRAGGVNGGIIAAFDSSGKLSFRQFDDENKSLEFTTINRDLFSLNQYQDGSSIILDCQLDPTDANHFDIRLAAINSATGQELGFGVLHNVAADKLKGGISLLSSSNPYKVGARWGFSNIETGGEKITENNRNSLGPVMGCMYTVNKHELRMTCQLMPVNLDIIKQLRLEFKSENEQRWRAGASGVIEDGFVAKFSLNNWDYLSTYQYRIVDDAAPDITLYSGLVAKDPQNSKEFKIALYSCIIPTSKSLDNTNYTRLIAKERDIGRYTKDNILFPHTELVENGAFHEPDMYVFCGDQYYETYPTRYGRDTKDAKLDTLYKWYLWYWAFAHSIKDKPTIILADDHDVLQGNLWGNSGENSDMPKEADGGFKWDKDLVRMVYRIQHGHNPEPYDATPIKYDIPVAYAAFEYGGISFAIVEDRKFKSPPDYKADKLNTTGELLGERQEAFLKDWQTMHPGKPKICITASIWGSPQTDKNGQPLIDHDSNGYPADGRTRAVKLVSDANALVIAGDQHLGLLAYQGIDNYDDGSLFFAGPASAAFWQRWFEPAVQLPNQRNNDKNTGDFIDSFGNKMRVLAAANPKVSHQEFAEQNNSWGKFLADRMLKSEGYGIIKVNHQQQHYQLECWEWNTNPATGKQFSGWPYVKNFN</sequence>
<dbReference type="PROSITE" id="PS51257">
    <property type="entry name" value="PROKAR_LIPOPROTEIN"/>
    <property type="match status" value="1"/>
</dbReference>
<keyword evidence="4" id="KW-1185">Reference proteome</keyword>
<dbReference type="Proteomes" id="UP001371391">
    <property type="component" value="Unassembled WGS sequence"/>
</dbReference>
<dbReference type="InterPro" id="IPR038607">
    <property type="entry name" value="PhoD-like_sf"/>
</dbReference>
<dbReference type="Pfam" id="PF09423">
    <property type="entry name" value="PhoD"/>
    <property type="match status" value="1"/>
</dbReference>
<evidence type="ECO:0000313" key="4">
    <source>
        <dbReference type="Proteomes" id="UP001371391"/>
    </source>
</evidence>